<dbReference type="CDD" id="cd00413">
    <property type="entry name" value="Glyco_hydrolase_16"/>
    <property type="match status" value="1"/>
</dbReference>
<dbReference type="PANTHER" id="PTHR38121">
    <property type="entry name" value="GH16 DOMAIN-CONTAINING PROTEIN"/>
    <property type="match status" value="1"/>
</dbReference>
<dbReference type="PROSITE" id="PS51762">
    <property type="entry name" value="GH16_2"/>
    <property type="match status" value="1"/>
</dbReference>
<sequence length="474" mass="52213">MLLLHSVLIALLLLLASSTSQVGAFCQCGYRSLIDPTLNTDGSKAVALSDMIPHVIRAVDINTDPRALNLAAATSHVWTDLLETDFLHLDDIAKDTDWQRQNYSVTAQSARGPFGMQFVSDNVKLNRINDPMNWTGPGELGGDPGLQLTVGAGATPDGFTRCAQLNTVREDMLWGSYRALLKLPSVPGTCSAFFWYFNDSQEIDMELLSSQFNRNKNSFLINLVHQSPQSASQGFSVIGKDYKVSSLPFDPTIGYHEYRIDYLPDQILFYGDGQVVGFMNSTVSPQPGHLILTQWSNGDAGWSAGPPVEPAILSVGYVKAYFNSSSPVRQADALRRCTDPKEAGAVCDIEDYKTPSNITSPETNDLPVPAIFSEFFFNRPNMTANQTVYRNPGFRLTAPSGFTLLAMVLLLNVLVIYVALPAVCTYKLVQKGIMVVAYPSTVLDEDRNRQLAAEAQMRQLRARTNPSRRQRAHG</sequence>
<dbReference type="Pfam" id="PF00722">
    <property type="entry name" value="Glyco_hydro_16"/>
    <property type="match status" value="1"/>
</dbReference>
<dbReference type="SUPFAM" id="SSF49899">
    <property type="entry name" value="Concanavalin A-like lectins/glucanases"/>
    <property type="match status" value="1"/>
</dbReference>
<gene>
    <name evidence="4" type="ORF">IFR04_001671</name>
</gene>
<dbReference type="AlphaFoldDB" id="A0A8H7WHZ3"/>
<comment type="caution">
    <text evidence="4">The sequence shown here is derived from an EMBL/GenBank/DDBJ whole genome shotgun (WGS) entry which is preliminary data.</text>
</comment>
<keyword evidence="1" id="KW-0812">Transmembrane</keyword>
<organism evidence="4 5">
    <name type="scientific">Cadophora malorum</name>
    <dbReference type="NCBI Taxonomy" id="108018"/>
    <lineage>
        <taxon>Eukaryota</taxon>
        <taxon>Fungi</taxon>
        <taxon>Dikarya</taxon>
        <taxon>Ascomycota</taxon>
        <taxon>Pezizomycotina</taxon>
        <taxon>Leotiomycetes</taxon>
        <taxon>Helotiales</taxon>
        <taxon>Ploettnerulaceae</taxon>
        <taxon>Cadophora</taxon>
    </lineage>
</organism>
<feature type="signal peptide" evidence="2">
    <location>
        <begin position="1"/>
        <end position="24"/>
    </location>
</feature>
<dbReference type="InterPro" id="IPR000757">
    <property type="entry name" value="Beta-glucanase-like"/>
</dbReference>
<feature type="chain" id="PRO_5034363020" description="GH16 domain-containing protein" evidence="2">
    <location>
        <begin position="25"/>
        <end position="474"/>
    </location>
</feature>
<dbReference type="OrthoDB" id="25131at2759"/>
<dbReference type="Gene3D" id="2.60.120.200">
    <property type="match status" value="1"/>
</dbReference>
<evidence type="ECO:0000313" key="4">
    <source>
        <dbReference type="EMBL" id="KAG4425104.1"/>
    </source>
</evidence>
<dbReference type="EMBL" id="JAFJYH010000013">
    <property type="protein sequence ID" value="KAG4425104.1"/>
    <property type="molecule type" value="Genomic_DNA"/>
</dbReference>
<feature type="transmembrane region" description="Helical" evidence="1">
    <location>
        <begin position="402"/>
        <end position="424"/>
    </location>
</feature>
<name>A0A8H7WHZ3_9HELO</name>
<protein>
    <recommendedName>
        <fullName evidence="3">GH16 domain-containing protein</fullName>
    </recommendedName>
</protein>
<dbReference type="GO" id="GO:0005975">
    <property type="term" value="P:carbohydrate metabolic process"/>
    <property type="evidence" value="ECO:0007669"/>
    <property type="project" value="InterPro"/>
</dbReference>
<dbReference type="Proteomes" id="UP000664132">
    <property type="component" value="Unassembled WGS sequence"/>
</dbReference>
<keyword evidence="1" id="KW-0472">Membrane</keyword>
<dbReference type="PANTHER" id="PTHR38121:SF5">
    <property type="entry name" value="GH16 DOMAIN-CONTAINING PROTEIN"/>
    <property type="match status" value="1"/>
</dbReference>
<accession>A0A8H7WHZ3</accession>
<keyword evidence="2" id="KW-0732">Signal</keyword>
<keyword evidence="5" id="KW-1185">Reference proteome</keyword>
<proteinExistence type="predicted"/>
<reference evidence="4" key="1">
    <citation type="submission" date="2021-02" db="EMBL/GenBank/DDBJ databases">
        <title>Genome sequence Cadophora malorum strain M34.</title>
        <authorList>
            <person name="Stefanovic E."/>
            <person name="Vu D."/>
            <person name="Scully C."/>
            <person name="Dijksterhuis J."/>
            <person name="Roader J."/>
            <person name="Houbraken J."/>
        </authorList>
    </citation>
    <scope>NUCLEOTIDE SEQUENCE</scope>
    <source>
        <strain evidence="4">M34</strain>
    </source>
</reference>
<evidence type="ECO:0000256" key="1">
    <source>
        <dbReference type="SAM" id="Phobius"/>
    </source>
</evidence>
<evidence type="ECO:0000256" key="2">
    <source>
        <dbReference type="SAM" id="SignalP"/>
    </source>
</evidence>
<evidence type="ECO:0000313" key="5">
    <source>
        <dbReference type="Proteomes" id="UP000664132"/>
    </source>
</evidence>
<feature type="domain" description="GH16" evidence="3">
    <location>
        <begin position="96"/>
        <end position="326"/>
    </location>
</feature>
<evidence type="ECO:0000259" key="3">
    <source>
        <dbReference type="PROSITE" id="PS51762"/>
    </source>
</evidence>
<keyword evidence="1" id="KW-1133">Transmembrane helix</keyword>
<dbReference type="GO" id="GO:0004553">
    <property type="term" value="F:hydrolase activity, hydrolyzing O-glycosyl compounds"/>
    <property type="evidence" value="ECO:0007669"/>
    <property type="project" value="InterPro"/>
</dbReference>
<dbReference type="InterPro" id="IPR013320">
    <property type="entry name" value="ConA-like_dom_sf"/>
</dbReference>